<proteinExistence type="predicted"/>
<organism evidence="1">
    <name type="scientific">marine sediment metagenome</name>
    <dbReference type="NCBI Taxonomy" id="412755"/>
    <lineage>
        <taxon>unclassified sequences</taxon>
        <taxon>metagenomes</taxon>
        <taxon>ecological metagenomes</taxon>
    </lineage>
</organism>
<sequence length="89" mass="10313">MRQEWGIERCQGFNYIRLAKKEWASHYAKCFGVSFQVYYIAELRDLKDQALEQNDLKLAFDIAKEEAKVMGVYLPGVECPLFLSGESDL</sequence>
<evidence type="ECO:0000313" key="1">
    <source>
        <dbReference type="EMBL" id="GAJ07829.1"/>
    </source>
</evidence>
<reference evidence="1" key="1">
    <citation type="journal article" date="2014" name="Front. Microbiol.">
        <title>High frequency of phylogenetically diverse reductive dehalogenase-homologous genes in deep subseafloor sedimentary metagenomes.</title>
        <authorList>
            <person name="Kawai M."/>
            <person name="Futagami T."/>
            <person name="Toyoda A."/>
            <person name="Takaki Y."/>
            <person name="Nishi S."/>
            <person name="Hori S."/>
            <person name="Arai W."/>
            <person name="Tsubouchi T."/>
            <person name="Morono Y."/>
            <person name="Uchiyama I."/>
            <person name="Ito T."/>
            <person name="Fujiyama A."/>
            <person name="Inagaki F."/>
            <person name="Takami H."/>
        </authorList>
    </citation>
    <scope>NUCLEOTIDE SEQUENCE</scope>
    <source>
        <strain evidence="1">Expedition CK06-06</strain>
    </source>
</reference>
<comment type="caution">
    <text evidence="1">The sequence shown here is derived from an EMBL/GenBank/DDBJ whole genome shotgun (WGS) entry which is preliminary data.</text>
</comment>
<accession>X1TRD4</accession>
<gene>
    <name evidence="1" type="ORF">S12H4_54148</name>
</gene>
<dbReference type="EMBL" id="BARW01034569">
    <property type="protein sequence ID" value="GAJ07829.1"/>
    <property type="molecule type" value="Genomic_DNA"/>
</dbReference>
<name>X1TRD4_9ZZZZ</name>
<dbReference type="AlphaFoldDB" id="X1TRD4"/>
<protein>
    <submittedName>
        <fullName evidence="1">Uncharacterized protein</fullName>
    </submittedName>
</protein>